<dbReference type="Proteomes" id="UP000039865">
    <property type="component" value="Unassembled WGS sequence"/>
</dbReference>
<evidence type="ECO:0000256" key="3">
    <source>
        <dbReference type="ARBA" id="ARBA00004613"/>
    </source>
</evidence>
<dbReference type="EMBL" id="CCKQ01015769">
    <property type="protein sequence ID" value="CDW87610.1"/>
    <property type="molecule type" value="Genomic_DNA"/>
</dbReference>
<evidence type="ECO:0000256" key="7">
    <source>
        <dbReference type="ARBA" id="ARBA00023237"/>
    </source>
</evidence>
<evidence type="ECO:0000256" key="8">
    <source>
        <dbReference type="SAM" id="Phobius"/>
    </source>
</evidence>
<keyword evidence="7" id="KW-0998">Cell outer membrane</keyword>
<keyword evidence="10" id="KW-1185">Reference proteome</keyword>
<feature type="transmembrane region" description="Helical" evidence="8">
    <location>
        <begin position="402"/>
        <end position="422"/>
    </location>
</feature>
<dbReference type="NCBIfam" id="TIGR01376">
    <property type="entry name" value="POMP_repeat"/>
    <property type="match status" value="1"/>
</dbReference>
<dbReference type="PANTHER" id="PTHR11319">
    <property type="entry name" value="G PROTEIN-COUPLED RECEPTOR-RELATED"/>
    <property type="match status" value="1"/>
</dbReference>
<evidence type="ECO:0008006" key="11">
    <source>
        <dbReference type="Google" id="ProtNLM"/>
    </source>
</evidence>
<keyword evidence="6 8" id="KW-0472">Membrane</keyword>
<evidence type="ECO:0000256" key="5">
    <source>
        <dbReference type="ARBA" id="ARBA00022729"/>
    </source>
</evidence>
<reference evidence="9 10" key="1">
    <citation type="submission" date="2014-06" db="EMBL/GenBank/DDBJ databases">
        <authorList>
            <person name="Swart Estienne"/>
        </authorList>
    </citation>
    <scope>NUCLEOTIDE SEQUENCE [LARGE SCALE GENOMIC DNA]</scope>
    <source>
        <strain evidence="9 10">130c</strain>
    </source>
</reference>
<evidence type="ECO:0000256" key="2">
    <source>
        <dbReference type="ARBA" id="ARBA00004442"/>
    </source>
</evidence>
<dbReference type="InParanoid" id="A0A078AYU5"/>
<name>A0A078AYU5_STYLE</name>
<dbReference type="PANTHER" id="PTHR11319:SF35">
    <property type="entry name" value="OUTER MEMBRANE PROTEIN PMPC-RELATED"/>
    <property type="match status" value="1"/>
</dbReference>
<keyword evidence="8" id="KW-1133">Transmembrane helix</keyword>
<evidence type="ECO:0000256" key="1">
    <source>
        <dbReference type="ARBA" id="ARBA00004196"/>
    </source>
</evidence>
<dbReference type="AlphaFoldDB" id="A0A078AYU5"/>
<comment type="subcellular location">
    <subcellularLocation>
        <location evidence="1">Cell envelope</location>
    </subcellularLocation>
    <subcellularLocation>
        <location evidence="2">Cell outer membrane</location>
    </subcellularLocation>
    <subcellularLocation>
        <location evidence="3">Secreted</location>
    </subcellularLocation>
</comment>
<accession>A0A078AYU5</accession>
<sequence length="440" mass="49627">MWIQNSTFIRGMSREQGGAMLVKNTNFNVKFSNFIENYAKDGGALALICSPSITCIYDIDTNQFTSNYATTKGGAIYYNKHRPQKLSNNVFNIGNYAPYGPEMAGYPYSVIVQSYDNIPLASGQAYQGLIKIGIIDADGQIVTNDNSSATDQNTKISGEYLIQVENGIGIFQVGMLKFYSMPGSKNVSFKIQSSSIDTNYIMRVFEISPNDQTKQINLEYIYFDFRQCQSGEINSNGQCIKCGVGYYSLNGFNPSCIECMENAECPGGDIINVLPGFWRSSNISTNILPCLYDQACIGNSLDSSNNAKLCNFGYEGNLCNHCSNEDGVQFMKLNRHECGLFRNSDFANFRRQVTVATIVIIYSMHPTITRMTTSLYFCMELDKGEYWLQQDLQVKCWTKEHLIWSLGIGLISVLVWIFGVPIRDFNFYNYFFRCFILCQS</sequence>
<dbReference type="OMA" id="CIECMEN"/>
<gene>
    <name evidence="9" type="primary">Contig3276.g3501</name>
    <name evidence="9" type="ORF">STYLEM_16718</name>
</gene>
<proteinExistence type="predicted"/>
<organism evidence="9 10">
    <name type="scientific">Stylonychia lemnae</name>
    <name type="common">Ciliate</name>
    <dbReference type="NCBI Taxonomy" id="5949"/>
    <lineage>
        <taxon>Eukaryota</taxon>
        <taxon>Sar</taxon>
        <taxon>Alveolata</taxon>
        <taxon>Ciliophora</taxon>
        <taxon>Intramacronucleata</taxon>
        <taxon>Spirotrichea</taxon>
        <taxon>Stichotrichia</taxon>
        <taxon>Sporadotrichida</taxon>
        <taxon>Oxytrichidae</taxon>
        <taxon>Stylonychinae</taxon>
        <taxon>Stylonychia</taxon>
    </lineage>
</organism>
<evidence type="ECO:0000256" key="6">
    <source>
        <dbReference type="ARBA" id="ARBA00023136"/>
    </source>
</evidence>
<dbReference type="GO" id="GO:0005576">
    <property type="term" value="C:extracellular region"/>
    <property type="evidence" value="ECO:0007669"/>
    <property type="project" value="UniProtKB-SubCell"/>
</dbReference>
<keyword evidence="4" id="KW-0964">Secreted</keyword>
<evidence type="ECO:0000313" key="9">
    <source>
        <dbReference type="EMBL" id="CDW87610.1"/>
    </source>
</evidence>
<evidence type="ECO:0000256" key="4">
    <source>
        <dbReference type="ARBA" id="ARBA00022525"/>
    </source>
</evidence>
<dbReference type="InterPro" id="IPR003368">
    <property type="entry name" value="POMP_repeat"/>
</dbReference>
<keyword evidence="8" id="KW-0812">Transmembrane</keyword>
<dbReference type="OrthoDB" id="77931at2759"/>
<keyword evidence="5" id="KW-0732">Signal</keyword>
<protein>
    <recommendedName>
        <fullName evidence="11">Transmembrane protein</fullName>
    </recommendedName>
</protein>
<evidence type="ECO:0000313" key="10">
    <source>
        <dbReference type="Proteomes" id="UP000039865"/>
    </source>
</evidence>